<evidence type="ECO:0008006" key="3">
    <source>
        <dbReference type="Google" id="ProtNLM"/>
    </source>
</evidence>
<dbReference type="EMBL" id="CP133762">
    <property type="protein sequence ID" value="WMX45670.1"/>
    <property type="molecule type" value="Genomic_DNA"/>
</dbReference>
<dbReference type="RefSeq" id="WP_309548594.1">
    <property type="nucleotide sequence ID" value="NZ_CP133762.1"/>
</dbReference>
<sequence>MNSRKSLDRVPSWVPATGHALRHAGVHFDAVRIGGFLGEDVAYRLMEFTDFQAGPIVREAIGARNLYFLLPPGTAAVHAWPPPVRALTRDGRGGEAFVGIPALHGMTWPLDWRSPPTDEDPFVEPGLLHEMAVRAVRST</sequence>
<organism evidence="1 2">
    <name type="scientific">Streptomyces roseicoloratus</name>
    <dbReference type="NCBI Taxonomy" id="2508722"/>
    <lineage>
        <taxon>Bacteria</taxon>
        <taxon>Bacillati</taxon>
        <taxon>Actinomycetota</taxon>
        <taxon>Actinomycetes</taxon>
        <taxon>Kitasatosporales</taxon>
        <taxon>Streptomycetaceae</taxon>
        <taxon>Streptomyces</taxon>
    </lineage>
</organism>
<evidence type="ECO:0000313" key="1">
    <source>
        <dbReference type="EMBL" id="WMX45670.1"/>
    </source>
</evidence>
<name>A0ABY9RU17_9ACTN</name>
<keyword evidence="2" id="KW-1185">Reference proteome</keyword>
<evidence type="ECO:0000313" key="2">
    <source>
        <dbReference type="Proteomes" id="UP001250858"/>
    </source>
</evidence>
<reference evidence="1 2" key="1">
    <citation type="submission" date="2023-09" db="EMBL/GenBank/DDBJ databases">
        <title>Complete genome of Streptomyces roseicoloratus T14.</title>
        <authorList>
            <person name="Bashizi T."/>
            <person name="Kim M.-J."/>
            <person name="Lee G."/>
            <person name="Tagele S.B."/>
            <person name="Shin J.-H."/>
        </authorList>
    </citation>
    <scope>NUCLEOTIDE SEQUENCE [LARGE SCALE GENOMIC DNA]</scope>
    <source>
        <strain evidence="1 2">T14</strain>
    </source>
</reference>
<protein>
    <recommendedName>
        <fullName evidence="3">DNA primase/polymerase bifunctional N-terminal domain-containing protein</fullName>
    </recommendedName>
</protein>
<proteinExistence type="predicted"/>
<gene>
    <name evidence="1" type="ORF">RGF97_13530</name>
</gene>
<accession>A0ABY9RU17</accession>
<dbReference type="Proteomes" id="UP001250858">
    <property type="component" value="Chromosome"/>
</dbReference>